<evidence type="ECO:0000256" key="12">
    <source>
        <dbReference type="ARBA" id="ARBA00047671"/>
    </source>
</evidence>
<evidence type="ECO:0000256" key="13">
    <source>
        <dbReference type="SAM" id="MobiDB-lite"/>
    </source>
</evidence>
<dbReference type="Pfam" id="PF03129">
    <property type="entry name" value="HGTP_anticodon"/>
    <property type="match status" value="1"/>
</dbReference>
<dbReference type="Gene3D" id="3.30.70.330">
    <property type="match status" value="1"/>
</dbReference>
<comment type="similarity">
    <text evidence="2">Belongs to the ESF2/ABP1 family.</text>
</comment>
<dbReference type="EC" id="6.1.1.15" evidence="4"/>
<dbReference type="InterPro" id="IPR006195">
    <property type="entry name" value="aa-tRNA-synth_II"/>
</dbReference>
<dbReference type="CDD" id="cd00778">
    <property type="entry name" value="ProRS_core_arch_euk"/>
    <property type="match status" value="1"/>
</dbReference>
<reference evidence="15" key="1">
    <citation type="submission" date="2021-07" db="EMBL/GenBank/DDBJ databases">
        <title>Draft genome of Mortierella alpina, strain LL118, isolated from an aspen leaf litter sample.</title>
        <authorList>
            <person name="Yang S."/>
            <person name="Vinatzer B.A."/>
        </authorList>
    </citation>
    <scope>NUCLEOTIDE SEQUENCE</scope>
    <source>
        <strain evidence="15">LL118</strain>
    </source>
</reference>
<dbReference type="NCBIfam" id="TIGR00408">
    <property type="entry name" value="proS_fam_I"/>
    <property type="match status" value="1"/>
</dbReference>
<dbReference type="GO" id="GO:0006433">
    <property type="term" value="P:prolyl-tRNA aminoacylation"/>
    <property type="evidence" value="ECO:0007669"/>
    <property type="project" value="InterPro"/>
</dbReference>
<dbReference type="InterPro" id="IPR004499">
    <property type="entry name" value="Pro-tRNA-ligase_IIa_arc-type"/>
</dbReference>
<dbReference type="Proteomes" id="UP000717515">
    <property type="component" value="Unassembled WGS sequence"/>
</dbReference>
<dbReference type="GO" id="GO:0017101">
    <property type="term" value="C:aminoacyl-tRNA synthetase multienzyme complex"/>
    <property type="evidence" value="ECO:0007669"/>
    <property type="project" value="TreeGrafter"/>
</dbReference>
<keyword evidence="6" id="KW-0547">Nucleotide-binding</keyword>
<dbReference type="Gene3D" id="3.30.930.10">
    <property type="entry name" value="Bira Bifunctional Protein, Domain 2"/>
    <property type="match status" value="1"/>
</dbReference>
<feature type="region of interest" description="Disordered" evidence="13">
    <location>
        <begin position="346"/>
        <end position="370"/>
    </location>
</feature>
<dbReference type="HAMAP" id="MF_01571">
    <property type="entry name" value="Pro_tRNA_synth_type3"/>
    <property type="match status" value="1"/>
</dbReference>
<keyword evidence="5" id="KW-0436">Ligase</keyword>
<sequence length="895" mass="100735">MSAKVKAEDIFNLPEDDNDSDASGYDSDEQQSSQLKSKKKTTTPSSKSSSKKKNAVIFGLDQNESDDDNDYSSQDEDDGQDELQEQAASTTDSRFQLDDDKEDDSKNARVRGAKKQKKVKPLTPEALEKFQAAREKTGIVYLSRIPPFMKPVKLRHLLGKFGELGRVYLAPEDAKVAARRKKYGGNKKQNFTEGWVEFLDKSVAKQVAKTLNATIIGGNKNSYYHDDMWNIKYLSKFKWDHLTERIAYENASRAQRLQTEINQAKRENKFIMTNIEKSKMIKNMEEKKAAKRKASEGEGASSGMTSESSDGKIRRAFKQRRLDGKTGSAGSVTAAEGSVPVVAAAEGAAKPRTPKVKAPQVPKVNKMAPKAKKEAASTGAVQIGIEYKKDVDFPKWYQQVVTRSEMLEYYDVSGCYILRPWSYNIWQEIQRWFDSEIQELGVENSYFPMFVPAKNLEKEKDHVEGFAAEVAWVTKAGSTDLEEPLAVRPTSETVMYPYYAKWVRSHRDLPLRLNQWCNVVRWEFKNPQPFLRTREFLWQEGHTAFATKAEADAEVYQILDLYRQVYEDLLAVPVIKGIKSEKEKFAGGLYTTTLEGYIPTTGRGIQAATSHCLGQNFAKMFNISFEDPQGPLPSGEARPPLHAWQNSWGLTTRSLGVMIMVHGDDKGLVLPPRVASVQVVIIPCGLNAKTSEEDKTAVEERVAQIAKDLKKAGIRSKVDDRSTYSVGYKFNHWELRGVPVRLEVGPKDVKNNQALAARRDNGEKSTVEQASLVKDVRELLDTIQSDMFKRAKEIRDANVIFVEDWKDFVPALDNRQFCMIPWCEEVACEEEIKEKSARTGVAAAEAQDEKAPSMGAKSLCIPLEQPQDRPIIAGETKCTSCGKDAKRWALFGRSY</sequence>
<dbReference type="PANTHER" id="PTHR43382">
    <property type="entry name" value="PROLYL-TRNA SYNTHETASE"/>
    <property type="match status" value="1"/>
</dbReference>
<dbReference type="EMBL" id="JAIFTL010000181">
    <property type="protein sequence ID" value="KAG9321826.1"/>
    <property type="molecule type" value="Genomic_DNA"/>
</dbReference>
<feature type="compositionally biased region" description="Basic and acidic residues" evidence="13">
    <location>
        <begin position="285"/>
        <end position="296"/>
    </location>
</feature>
<evidence type="ECO:0000259" key="14">
    <source>
        <dbReference type="PROSITE" id="PS50862"/>
    </source>
</evidence>
<dbReference type="PRINTS" id="PR01046">
    <property type="entry name" value="TRNASYNTHPRO"/>
</dbReference>
<dbReference type="InterPro" id="IPR016061">
    <property type="entry name" value="Pro-tRNA_ligase_II_C"/>
</dbReference>
<dbReference type="Pfam" id="PF09180">
    <property type="entry name" value="ProRS-C_1"/>
    <property type="match status" value="1"/>
</dbReference>
<evidence type="ECO:0000256" key="9">
    <source>
        <dbReference type="ARBA" id="ARBA00023146"/>
    </source>
</evidence>
<dbReference type="CDD" id="cd12263">
    <property type="entry name" value="RRM_ABT1_like"/>
    <property type="match status" value="1"/>
</dbReference>
<feature type="compositionally biased region" description="Basic residues" evidence="13">
    <location>
        <begin position="108"/>
        <end position="120"/>
    </location>
</feature>
<dbReference type="InterPro" id="IPR045864">
    <property type="entry name" value="aa-tRNA-synth_II/BPL/LPL"/>
</dbReference>
<name>A0A9P8A311_MORAP</name>
<evidence type="ECO:0000256" key="3">
    <source>
        <dbReference type="ARBA" id="ARBA00008226"/>
    </source>
</evidence>
<feature type="compositionally biased region" description="Basic and acidic residues" evidence="13">
    <location>
        <begin position="95"/>
        <end position="107"/>
    </location>
</feature>
<comment type="caution">
    <text evidence="15">The sequence shown here is derived from an EMBL/GenBank/DDBJ whole genome shotgun (WGS) entry which is preliminary data.</text>
</comment>
<evidence type="ECO:0000256" key="4">
    <source>
        <dbReference type="ARBA" id="ARBA00012831"/>
    </source>
</evidence>
<dbReference type="PROSITE" id="PS50862">
    <property type="entry name" value="AA_TRNA_LIGASE_II"/>
    <property type="match status" value="1"/>
</dbReference>
<accession>A0A9P8A311</accession>
<evidence type="ECO:0000313" key="16">
    <source>
        <dbReference type="Proteomes" id="UP000717515"/>
    </source>
</evidence>
<organism evidence="15 16">
    <name type="scientific">Mortierella alpina</name>
    <name type="common">Oleaginous fungus</name>
    <name type="synonym">Mortierella renispora</name>
    <dbReference type="NCBI Taxonomy" id="64518"/>
    <lineage>
        <taxon>Eukaryota</taxon>
        <taxon>Fungi</taxon>
        <taxon>Fungi incertae sedis</taxon>
        <taxon>Mucoromycota</taxon>
        <taxon>Mortierellomycotina</taxon>
        <taxon>Mortierellomycetes</taxon>
        <taxon>Mortierellales</taxon>
        <taxon>Mortierellaceae</taxon>
        <taxon>Mortierella</taxon>
    </lineage>
</organism>
<dbReference type="InterPro" id="IPR035979">
    <property type="entry name" value="RBD_domain_sf"/>
</dbReference>
<dbReference type="Pfam" id="PF00587">
    <property type="entry name" value="tRNA-synt_2b"/>
    <property type="match status" value="1"/>
</dbReference>
<dbReference type="SUPFAM" id="SSF52954">
    <property type="entry name" value="Class II aaRS ABD-related"/>
    <property type="match status" value="1"/>
</dbReference>
<dbReference type="FunFam" id="3.40.50.800:FF:000005">
    <property type="entry name" value="bifunctional glutamate/proline--tRNA ligase"/>
    <property type="match status" value="1"/>
</dbReference>
<evidence type="ECO:0000256" key="1">
    <source>
        <dbReference type="ARBA" id="ARBA00004604"/>
    </source>
</evidence>
<proteinExistence type="inferred from homology"/>
<dbReference type="InterPro" id="IPR033721">
    <property type="entry name" value="ProRS_core_arch_euk"/>
</dbReference>
<comment type="catalytic activity">
    <reaction evidence="12">
        <text>tRNA(Pro) + L-proline + ATP = L-prolyl-tRNA(Pro) + AMP + diphosphate</text>
        <dbReference type="Rhea" id="RHEA:14305"/>
        <dbReference type="Rhea" id="RHEA-COMP:9700"/>
        <dbReference type="Rhea" id="RHEA-COMP:9702"/>
        <dbReference type="ChEBI" id="CHEBI:30616"/>
        <dbReference type="ChEBI" id="CHEBI:33019"/>
        <dbReference type="ChEBI" id="CHEBI:60039"/>
        <dbReference type="ChEBI" id="CHEBI:78442"/>
        <dbReference type="ChEBI" id="CHEBI:78532"/>
        <dbReference type="ChEBI" id="CHEBI:456215"/>
        <dbReference type="EC" id="6.1.1.15"/>
    </reaction>
</comment>
<gene>
    <name evidence="15" type="ORF">KVV02_007140</name>
</gene>
<dbReference type="SUPFAM" id="SSF64586">
    <property type="entry name" value="C-terminal domain of ProRS"/>
    <property type="match status" value="1"/>
</dbReference>
<feature type="compositionally biased region" description="Acidic residues" evidence="13">
    <location>
        <begin position="63"/>
        <end position="84"/>
    </location>
</feature>
<keyword evidence="8" id="KW-0648">Protein biosynthesis</keyword>
<comment type="subcellular location">
    <subcellularLocation>
        <location evidence="1">Nucleus</location>
        <location evidence="1">Nucleolus</location>
    </subcellularLocation>
</comment>
<dbReference type="InterPro" id="IPR002314">
    <property type="entry name" value="aa-tRNA-synt_IIb"/>
</dbReference>
<comment type="similarity">
    <text evidence="3">Belongs to the class-II aminoacyl-tRNA synthetase family.</text>
</comment>
<dbReference type="InterPro" id="IPR012677">
    <property type="entry name" value="Nucleotide-bd_a/b_plait_sf"/>
</dbReference>
<dbReference type="SMART" id="SM00946">
    <property type="entry name" value="ProRS-C_1"/>
    <property type="match status" value="1"/>
</dbReference>
<dbReference type="GO" id="GO:0004827">
    <property type="term" value="F:proline-tRNA ligase activity"/>
    <property type="evidence" value="ECO:0007669"/>
    <property type="project" value="UniProtKB-EC"/>
</dbReference>
<dbReference type="GO" id="GO:0005737">
    <property type="term" value="C:cytoplasm"/>
    <property type="evidence" value="ECO:0007669"/>
    <property type="project" value="InterPro"/>
</dbReference>
<dbReference type="SUPFAM" id="SSF54928">
    <property type="entry name" value="RNA-binding domain, RBD"/>
    <property type="match status" value="1"/>
</dbReference>
<dbReference type="InterPro" id="IPR034353">
    <property type="entry name" value="ABT1/ESF2_RRM"/>
</dbReference>
<feature type="domain" description="Aminoacyl-transfer RNA synthetases class-II family profile" evidence="14">
    <location>
        <begin position="396"/>
        <end position="671"/>
    </location>
</feature>
<keyword evidence="9" id="KW-0030">Aminoacyl-tRNA synthetase</keyword>
<dbReference type="FunFam" id="3.30.930.10:FF:000007">
    <property type="entry name" value="Bifunctional glutamate/proline--tRNA ligase"/>
    <property type="match status" value="1"/>
</dbReference>
<dbReference type="FunFam" id="3.30.110.30:FF:000001">
    <property type="entry name" value="Bifunctional glutamate/proline--tRNA ligase"/>
    <property type="match status" value="1"/>
</dbReference>
<dbReference type="AlphaFoldDB" id="A0A9P8A311"/>
<dbReference type="GO" id="GO:0005730">
    <property type="term" value="C:nucleolus"/>
    <property type="evidence" value="ECO:0007669"/>
    <property type="project" value="UniProtKB-SubCell"/>
</dbReference>
<protein>
    <recommendedName>
        <fullName evidence="4">proline--tRNA ligase</fullName>
        <ecNumber evidence="4">6.1.1.15</ecNumber>
    </recommendedName>
    <alternativeName>
        <fullName evidence="11">18S rRNA factor 2</fullName>
    </alternativeName>
    <alternativeName>
        <fullName evidence="10">Prolyl-tRNA synthetase</fullName>
    </alternativeName>
</protein>
<dbReference type="PANTHER" id="PTHR43382:SF2">
    <property type="entry name" value="BIFUNCTIONAL GLUTAMATE_PROLINE--TRNA LIGASE"/>
    <property type="match status" value="1"/>
</dbReference>
<dbReference type="SUPFAM" id="SSF55681">
    <property type="entry name" value="Class II aaRS and biotin synthetases"/>
    <property type="match status" value="1"/>
</dbReference>
<evidence type="ECO:0000256" key="8">
    <source>
        <dbReference type="ARBA" id="ARBA00022917"/>
    </source>
</evidence>
<dbReference type="Gene3D" id="3.30.110.30">
    <property type="entry name" value="C-terminal domain of ProRS"/>
    <property type="match status" value="1"/>
</dbReference>
<dbReference type="Gene3D" id="3.40.50.800">
    <property type="entry name" value="Anticodon-binding domain"/>
    <property type="match status" value="1"/>
</dbReference>
<dbReference type="GO" id="GO:0005524">
    <property type="term" value="F:ATP binding"/>
    <property type="evidence" value="ECO:0007669"/>
    <property type="project" value="UniProtKB-KW"/>
</dbReference>
<keyword evidence="7" id="KW-0067">ATP-binding</keyword>
<evidence type="ECO:0000256" key="2">
    <source>
        <dbReference type="ARBA" id="ARBA00005819"/>
    </source>
</evidence>
<evidence type="ECO:0000256" key="11">
    <source>
        <dbReference type="ARBA" id="ARBA00032634"/>
    </source>
</evidence>
<dbReference type="InterPro" id="IPR004154">
    <property type="entry name" value="Anticodon-bd"/>
</dbReference>
<dbReference type="InterPro" id="IPR036621">
    <property type="entry name" value="Anticodon-bd_dom_sf"/>
</dbReference>
<dbReference type="InterPro" id="IPR002316">
    <property type="entry name" value="Pro-tRNA-ligase_IIa"/>
</dbReference>
<feature type="region of interest" description="Disordered" evidence="13">
    <location>
        <begin position="285"/>
        <end position="313"/>
    </location>
</feature>
<evidence type="ECO:0000313" key="15">
    <source>
        <dbReference type="EMBL" id="KAG9321826.1"/>
    </source>
</evidence>
<evidence type="ECO:0000256" key="6">
    <source>
        <dbReference type="ARBA" id="ARBA00022741"/>
    </source>
</evidence>
<dbReference type="InterPro" id="IPR017449">
    <property type="entry name" value="Pro-tRNA_synth_II"/>
</dbReference>
<evidence type="ECO:0000256" key="5">
    <source>
        <dbReference type="ARBA" id="ARBA00022598"/>
    </source>
</evidence>
<evidence type="ECO:0000256" key="7">
    <source>
        <dbReference type="ARBA" id="ARBA00022840"/>
    </source>
</evidence>
<feature type="region of interest" description="Disordered" evidence="13">
    <location>
        <begin position="1"/>
        <end position="120"/>
    </location>
</feature>
<dbReference type="CDD" id="cd00862">
    <property type="entry name" value="ProRS_anticodon_zinc"/>
    <property type="match status" value="1"/>
</dbReference>
<evidence type="ECO:0000256" key="10">
    <source>
        <dbReference type="ARBA" id="ARBA00029731"/>
    </source>
</evidence>
<dbReference type="GO" id="GO:0003676">
    <property type="term" value="F:nucleic acid binding"/>
    <property type="evidence" value="ECO:0007669"/>
    <property type="project" value="InterPro"/>
</dbReference>